<dbReference type="Pfam" id="PF17107">
    <property type="entry name" value="SesA"/>
    <property type="match status" value="1"/>
</dbReference>
<feature type="domain" description="NACHT-NTPase and P-loop NTPases N-terminal" evidence="2">
    <location>
        <begin position="10"/>
        <end position="129"/>
    </location>
</feature>
<comment type="caution">
    <text evidence="3">The sequence shown here is derived from an EMBL/GenBank/DDBJ whole genome shotgun (WGS) entry which is preliminary data.</text>
</comment>
<feature type="compositionally biased region" description="Polar residues" evidence="1">
    <location>
        <begin position="181"/>
        <end position="191"/>
    </location>
</feature>
<gene>
    <name evidence="3" type="ORF">FMAN_00030</name>
</gene>
<reference evidence="4" key="1">
    <citation type="journal article" date="2016" name="Genome Biol. Evol.">
        <title>Comparative 'omics' of the Fusarium fujikuroi species complex highlights differences in genetic potential and metabolite synthesis.</title>
        <authorList>
            <person name="Niehaus E.-M."/>
            <person name="Muensterkoetter M."/>
            <person name="Proctor R.H."/>
            <person name="Brown D.W."/>
            <person name="Sharon A."/>
            <person name="Idan Y."/>
            <person name="Oren-Young L."/>
            <person name="Sieber C.M."/>
            <person name="Novak O."/>
            <person name="Pencik A."/>
            <person name="Tarkowska D."/>
            <person name="Hromadova K."/>
            <person name="Freeman S."/>
            <person name="Maymon M."/>
            <person name="Elazar M."/>
            <person name="Youssef S.A."/>
            <person name="El-Shabrawy E.S.M."/>
            <person name="Shalaby A.B.A."/>
            <person name="Houterman P."/>
            <person name="Brock N.L."/>
            <person name="Burkhardt I."/>
            <person name="Tsavkelova E.A."/>
            <person name="Dickschat J.S."/>
            <person name="Galuszka P."/>
            <person name="Gueldener U."/>
            <person name="Tudzynski B."/>
        </authorList>
    </citation>
    <scope>NUCLEOTIDE SEQUENCE [LARGE SCALE GENOMIC DNA]</scope>
    <source>
        <strain evidence="4">MRC7560</strain>
    </source>
</reference>
<evidence type="ECO:0000313" key="3">
    <source>
        <dbReference type="EMBL" id="CVL02510.1"/>
    </source>
</evidence>
<dbReference type="InterPro" id="IPR031352">
    <property type="entry name" value="SesA"/>
</dbReference>
<sequence length="218" mass="24022">MSGFEIFSLIAAIIGVTETIIRACDAIKDLKGLPLAFQEVKKKLPLVEKTLQAAKTHAENAPDDESQALETLLKSCKENTKQLEDIFKKLATSKGKSIISVYRSLVIKIGKKGRVETLMRGILEDTYTLTTYRVFQAATQSQVEELKMAMQELEQVEPSIPDSDFEEMAGSVSHYGEGHIYSNTGSGTQKNVSRDNYEAARDMHFGGPPKSGSKEEGD</sequence>
<evidence type="ECO:0000313" key="4">
    <source>
        <dbReference type="Proteomes" id="UP000184255"/>
    </source>
</evidence>
<dbReference type="GeneID" id="65079303"/>
<protein>
    <recommendedName>
        <fullName evidence="2">NACHT-NTPase and P-loop NTPases N-terminal domain-containing protein</fullName>
    </recommendedName>
</protein>
<dbReference type="Proteomes" id="UP000184255">
    <property type="component" value="Unassembled WGS sequence"/>
</dbReference>
<dbReference type="AlphaFoldDB" id="A0A1L7TVA0"/>
<keyword evidence="4" id="KW-1185">Reference proteome</keyword>
<evidence type="ECO:0000256" key="1">
    <source>
        <dbReference type="SAM" id="MobiDB-lite"/>
    </source>
</evidence>
<evidence type="ECO:0000259" key="2">
    <source>
        <dbReference type="Pfam" id="PF17107"/>
    </source>
</evidence>
<name>A0A1L7TVA0_FUSMA</name>
<feature type="compositionally biased region" description="Basic and acidic residues" evidence="1">
    <location>
        <begin position="192"/>
        <end position="204"/>
    </location>
</feature>
<dbReference type="RefSeq" id="XP_041687572.1">
    <property type="nucleotide sequence ID" value="XM_041821831.1"/>
</dbReference>
<accession>A0A1L7TVA0</accession>
<dbReference type="EMBL" id="FCQH01000013">
    <property type="protein sequence ID" value="CVL02510.1"/>
    <property type="molecule type" value="Genomic_DNA"/>
</dbReference>
<feature type="region of interest" description="Disordered" evidence="1">
    <location>
        <begin position="176"/>
        <end position="218"/>
    </location>
</feature>
<organism evidence="3 4">
    <name type="scientific">Fusarium mangiferae</name>
    <name type="common">Mango malformation disease fungus</name>
    <dbReference type="NCBI Taxonomy" id="192010"/>
    <lineage>
        <taxon>Eukaryota</taxon>
        <taxon>Fungi</taxon>
        <taxon>Dikarya</taxon>
        <taxon>Ascomycota</taxon>
        <taxon>Pezizomycotina</taxon>
        <taxon>Sordariomycetes</taxon>
        <taxon>Hypocreomycetidae</taxon>
        <taxon>Hypocreales</taxon>
        <taxon>Nectriaceae</taxon>
        <taxon>Fusarium</taxon>
        <taxon>Fusarium fujikuroi species complex</taxon>
    </lineage>
</organism>
<proteinExistence type="predicted"/>
<dbReference type="VEuPathDB" id="FungiDB:FMAN_00030"/>